<dbReference type="AlphaFoldDB" id="A0AAI8G3Z4"/>
<proteinExistence type="predicted"/>
<dbReference type="Proteomes" id="UP000069030">
    <property type="component" value="Chromosome"/>
</dbReference>
<feature type="signal peptide" evidence="1">
    <location>
        <begin position="1"/>
        <end position="20"/>
    </location>
</feature>
<evidence type="ECO:0000256" key="1">
    <source>
        <dbReference type="SAM" id="SignalP"/>
    </source>
</evidence>
<gene>
    <name evidence="2" type="ORF">AS202_04265</name>
</gene>
<sequence length="159" mass="18145">MKKYLLFLITLLSISLTSCSTDDDFCGNGFQRVDQLGRGTNGMYPEDLIVPSIIGESFIVITSERDFLRDVKDAKYFIGQVDFRYENLLIGQAYIKGFRGNIPSTTALFKESCKYNRRNEVIITLDVNSGSVYEHRTYNAILPKTSNIDPNVQVDIMYR</sequence>
<dbReference type="RefSeq" id="WP_058699181.1">
    <property type="nucleotide sequence ID" value="NZ_CP013690.1"/>
</dbReference>
<feature type="chain" id="PRO_5042509626" description="Lipoprotein" evidence="1">
    <location>
        <begin position="21"/>
        <end position="159"/>
    </location>
</feature>
<evidence type="ECO:0000313" key="3">
    <source>
        <dbReference type="Proteomes" id="UP000069030"/>
    </source>
</evidence>
<evidence type="ECO:0008006" key="4">
    <source>
        <dbReference type="Google" id="ProtNLM"/>
    </source>
</evidence>
<dbReference type="KEGG" id="mod:AS202_04265"/>
<protein>
    <recommendedName>
        <fullName evidence="4">Lipoprotein</fullName>
    </recommendedName>
</protein>
<evidence type="ECO:0000313" key="2">
    <source>
        <dbReference type="EMBL" id="ALU25415.1"/>
    </source>
</evidence>
<dbReference type="EMBL" id="CP013690">
    <property type="protein sequence ID" value="ALU25415.1"/>
    <property type="molecule type" value="Genomic_DNA"/>
</dbReference>
<accession>A0AAI8G3Z4</accession>
<dbReference type="PROSITE" id="PS51257">
    <property type="entry name" value="PROKAR_LIPOPROTEIN"/>
    <property type="match status" value="1"/>
</dbReference>
<keyword evidence="1" id="KW-0732">Signal</keyword>
<organism evidence="2 3">
    <name type="scientific">Myroides odoratimimus</name>
    <dbReference type="NCBI Taxonomy" id="76832"/>
    <lineage>
        <taxon>Bacteria</taxon>
        <taxon>Pseudomonadati</taxon>
        <taxon>Bacteroidota</taxon>
        <taxon>Flavobacteriia</taxon>
        <taxon>Flavobacteriales</taxon>
        <taxon>Flavobacteriaceae</taxon>
        <taxon>Myroides</taxon>
    </lineage>
</organism>
<name>A0AAI8G3Z4_9FLAO</name>
<reference evidence="2 3" key="1">
    <citation type="journal article" date="2016" name="J. Zhejiang Univ. Sci. B">
        <title>Antibiotic resistance mechanisms of Myroides sp.</title>
        <authorList>
            <person name="Hu S."/>
            <person name="Yuan S."/>
            <person name="Qu H."/>
            <person name="Jiang T."/>
            <person name="Zhou Y."/>
            <person name="Wang M."/>
            <person name="Ming D."/>
        </authorList>
    </citation>
    <scope>NUCLEOTIDE SEQUENCE [LARGE SCALE GENOMIC DNA]</scope>
    <source>
        <strain evidence="2 3">PR63039</strain>
    </source>
</reference>